<evidence type="ECO:0000256" key="1">
    <source>
        <dbReference type="ARBA" id="ARBA00022801"/>
    </source>
</evidence>
<keyword evidence="4" id="KW-1185">Reference proteome</keyword>
<keyword evidence="1" id="KW-0378">Hydrolase</keyword>
<dbReference type="RefSeq" id="WP_344282185.1">
    <property type="nucleotide sequence ID" value="NZ_BAAAMR010000137.1"/>
</dbReference>
<dbReference type="PANTHER" id="PTHR43546">
    <property type="entry name" value="UPF0173 METAL-DEPENDENT HYDROLASE MJ1163-RELATED"/>
    <property type="match status" value="1"/>
</dbReference>
<dbReference type="SUPFAM" id="SSF56281">
    <property type="entry name" value="Metallo-hydrolase/oxidoreductase"/>
    <property type="match status" value="1"/>
</dbReference>
<reference evidence="3 4" key="1">
    <citation type="journal article" date="2019" name="Int. J. Syst. Evol. Microbiol.">
        <title>The Global Catalogue of Microorganisms (GCM) 10K type strain sequencing project: providing services to taxonomists for standard genome sequencing and annotation.</title>
        <authorList>
            <consortium name="The Broad Institute Genomics Platform"/>
            <consortium name="The Broad Institute Genome Sequencing Center for Infectious Disease"/>
            <person name="Wu L."/>
            <person name="Ma J."/>
        </authorList>
    </citation>
    <scope>NUCLEOTIDE SEQUENCE [LARGE SCALE GENOMIC DNA]</scope>
    <source>
        <strain evidence="3 4">JCM 13850</strain>
    </source>
</reference>
<dbReference type="PANTHER" id="PTHR43546:SF9">
    <property type="entry name" value="L-ASCORBATE-6-PHOSPHATE LACTONASE ULAG-RELATED"/>
    <property type="match status" value="1"/>
</dbReference>
<accession>A0ABN3AH90</accession>
<feature type="domain" description="Metallo-beta-lactamase" evidence="2">
    <location>
        <begin position="29"/>
        <end position="225"/>
    </location>
</feature>
<dbReference type="InterPro" id="IPR036866">
    <property type="entry name" value="RibonucZ/Hydroxyglut_hydro"/>
</dbReference>
<comment type="caution">
    <text evidence="3">The sequence shown here is derived from an EMBL/GenBank/DDBJ whole genome shotgun (WGS) entry which is preliminary data.</text>
</comment>
<gene>
    <name evidence="3" type="ORF">GCM10009727_86370</name>
</gene>
<evidence type="ECO:0000259" key="2">
    <source>
        <dbReference type="Pfam" id="PF12706"/>
    </source>
</evidence>
<evidence type="ECO:0000313" key="4">
    <source>
        <dbReference type="Proteomes" id="UP001501020"/>
    </source>
</evidence>
<protein>
    <submittedName>
        <fullName evidence="3">MBL fold metallo-hydrolase</fullName>
    </submittedName>
</protein>
<dbReference type="Proteomes" id="UP001501020">
    <property type="component" value="Unassembled WGS sequence"/>
</dbReference>
<dbReference type="EMBL" id="BAAAMR010000137">
    <property type="protein sequence ID" value="GAA2166596.1"/>
    <property type="molecule type" value="Genomic_DNA"/>
</dbReference>
<dbReference type="InterPro" id="IPR050114">
    <property type="entry name" value="UPF0173_UPF0282_UlaG_hydrolase"/>
</dbReference>
<proteinExistence type="predicted"/>
<dbReference type="Pfam" id="PF12706">
    <property type="entry name" value="Lactamase_B_2"/>
    <property type="match status" value="1"/>
</dbReference>
<dbReference type="InterPro" id="IPR001279">
    <property type="entry name" value="Metallo-B-lactamas"/>
</dbReference>
<organism evidence="3 4">
    <name type="scientific">Actinomadura napierensis</name>
    <dbReference type="NCBI Taxonomy" id="267854"/>
    <lineage>
        <taxon>Bacteria</taxon>
        <taxon>Bacillati</taxon>
        <taxon>Actinomycetota</taxon>
        <taxon>Actinomycetes</taxon>
        <taxon>Streptosporangiales</taxon>
        <taxon>Thermomonosporaceae</taxon>
        <taxon>Actinomadura</taxon>
    </lineage>
</organism>
<evidence type="ECO:0000313" key="3">
    <source>
        <dbReference type="EMBL" id="GAA2166596.1"/>
    </source>
</evidence>
<name>A0ABN3AH90_9ACTN</name>
<dbReference type="Gene3D" id="3.60.15.10">
    <property type="entry name" value="Ribonuclease Z/Hydroxyacylglutathione hydrolase-like"/>
    <property type="match status" value="1"/>
</dbReference>
<sequence length="260" mass="26912">MPEHSPAGPALTVRYLGGPTALLEIGGVRLLVDPTFDAPGEHPVGDRALTKTMDAVAGPDEIGPVDAVLLSHDQHPDNLDDGGRAYVLAAPLTLSTGIAAERLGGTVRALPNWEHAELPRPGGGTLRVTGVPAQHGPDGTEHLTGPVTGFVLTGDGLPTTYVSGDNASLDVVREIAGRFAPFDVALLFAGAARTPLVDGDLTLGSAAAAEAAAILRAREVVPLHFEGWTHFSQGRDTLTEPFASFPAGFHLLDPGQEITL</sequence>